<dbReference type="NCBIfam" id="TIGR01640">
    <property type="entry name" value="F_box_assoc_1"/>
    <property type="match status" value="1"/>
</dbReference>
<feature type="domain" description="F-box associated beta-propeller type 3" evidence="1">
    <location>
        <begin position="60"/>
        <end position="212"/>
    </location>
</feature>
<gene>
    <name evidence="2" type="ORF">FSB_LOCUS45509</name>
</gene>
<dbReference type="EMBL" id="OIVN01004469">
    <property type="protein sequence ID" value="SPD17627.1"/>
    <property type="molecule type" value="Genomic_DNA"/>
</dbReference>
<dbReference type="Pfam" id="PF08268">
    <property type="entry name" value="FBA_3"/>
    <property type="match status" value="1"/>
</dbReference>
<name>A0A2N9HUC7_FAGSY</name>
<evidence type="ECO:0000259" key="1">
    <source>
        <dbReference type="Pfam" id="PF08268"/>
    </source>
</evidence>
<reference evidence="2" key="1">
    <citation type="submission" date="2018-02" db="EMBL/GenBank/DDBJ databases">
        <authorList>
            <person name="Cohen D.B."/>
            <person name="Kent A.D."/>
        </authorList>
    </citation>
    <scope>NUCLEOTIDE SEQUENCE</scope>
</reference>
<dbReference type="InterPro" id="IPR017451">
    <property type="entry name" value="F-box-assoc_interact_dom"/>
</dbReference>
<dbReference type="InterPro" id="IPR013187">
    <property type="entry name" value="F-box-assoc_dom_typ3"/>
</dbReference>
<organism evidence="2">
    <name type="scientific">Fagus sylvatica</name>
    <name type="common">Beechnut</name>
    <dbReference type="NCBI Taxonomy" id="28930"/>
    <lineage>
        <taxon>Eukaryota</taxon>
        <taxon>Viridiplantae</taxon>
        <taxon>Streptophyta</taxon>
        <taxon>Embryophyta</taxon>
        <taxon>Tracheophyta</taxon>
        <taxon>Spermatophyta</taxon>
        <taxon>Magnoliopsida</taxon>
        <taxon>eudicotyledons</taxon>
        <taxon>Gunneridae</taxon>
        <taxon>Pentapetalae</taxon>
        <taxon>rosids</taxon>
        <taxon>fabids</taxon>
        <taxon>Fagales</taxon>
        <taxon>Fagaceae</taxon>
        <taxon>Fagus</taxon>
    </lineage>
</organism>
<dbReference type="PANTHER" id="PTHR31672:SF13">
    <property type="entry name" value="F-BOX PROTEIN CPR30-LIKE"/>
    <property type="match status" value="1"/>
</dbReference>
<sequence length="268" mass="30666">MHQTQAGDQEPPLLFGLTLDNKSYELDLYELEDNCKNLSLGKIPLLNFVSKNFDIGTEAFHLESICNGLLCFANFSTVILSNPLRQEILMLPEATNQYSVTNMDNYGLGFDTSTNTYKVVHVHCKGLDFNTMRYKFGSEVYTLGSTSKSWREISSIPPYPLCVWRRSVYANEAIHWIVDTSLHNDNLKGMIVSFDIGKEEFHLTPHPVDIDIYTFGVCHLIHLKEVVPNSDTYKLGKNTSKNHQLQGQPDFTQEFWQIDVKNIVGIWY</sequence>
<accession>A0A2N9HUC7</accession>
<proteinExistence type="predicted"/>
<dbReference type="AlphaFoldDB" id="A0A2N9HUC7"/>
<dbReference type="PANTHER" id="PTHR31672">
    <property type="entry name" value="BNACNNG10540D PROTEIN"/>
    <property type="match status" value="1"/>
</dbReference>
<protein>
    <recommendedName>
        <fullName evidence="1">F-box associated beta-propeller type 3 domain-containing protein</fullName>
    </recommendedName>
</protein>
<evidence type="ECO:0000313" key="2">
    <source>
        <dbReference type="EMBL" id="SPD17627.1"/>
    </source>
</evidence>
<dbReference type="InterPro" id="IPR050796">
    <property type="entry name" value="SCF_F-box_component"/>
</dbReference>